<dbReference type="GO" id="GO:0009882">
    <property type="term" value="F:blue light photoreceptor activity"/>
    <property type="evidence" value="ECO:0007669"/>
    <property type="project" value="InterPro"/>
</dbReference>
<dbReference type="SMART" id="SM01034">
    <property type="entry name" value="BLUF"/>
    <property type="match status" value="1"/>
</dbReference>
<organism evidence="2 3">
    <name type="scientific">Zhongshania aliphaticivorans</name>
    <dbReference type="NCBI Taxonomy" id="1470434"/>
    <lineage>
        <taxon>Bacteria</taxon>
        <taxon>Pseudomonadati</taxon>
        <taxon>Pseudomonadota</taxon>
        <taxon>Gammaproteobacteria</taxon>
        <taxon>Cellvibrionales</taxon>
        <taxon>Spongiibacteraceae</taxon>
        <taxon>Zhongshania</taxon>
    </lineage>
</organism>
<dbReference type="KEGG" id="zal:AZF00_05560"/>
<dbReference type="GO" id="GO:0071949">
    <property type="term" value="F:FAD binding"/>
    <property type="evidence" value="ECO:0007669"/>
    <property type="project" value="InterPro"/>
</dbReference>
<name>A0A127M3J4_9GAMM</name>
<dbReference type="Pfam" id="PF04940">
    <property type="entry name" value="BLUF"/>
    <property type="match status" value="1"/>
</dbReference>
<reference evidence="2 3" key="1">
    <citation type="submission" date="2015-12" db="EMBL/GenBank/DDBJ databases">
        <authorList>
            <person name="Shamseldin A."/>
            <person name="Moawad H."/>
            <person name="Abd El-Rahim W.M."/>
            <person name="Sadowsky M.J."/>
        </authorList>
    </citation>
    <scope>NUCLEOTIDE SEQUENCE [LARGE SCALE GENOMIC DNA]</scope>
    <source>
        <strain evidence="2 3">SM2</strain>
    </source>
</reference>
<gene>
    <name evidence="2" type="ORF">AZF00_05560</name>
</gene>
<accession>A0A127M3J4</accession>
<dbReference type="RefSeq" id="WP_008246638.1">
    <property type="nucleotide sequence ID" value="NZ_CP014544.1"/>
</dbReference>
<feature type="domain" description="BLUF" evidence="1">
    <location>
        <begin position="2"/>
        <end position="93"/>
    </location>
</feature>
<dbReference type="InterPro" id="IPR036046">
    <property type="entry name" value="Acylphosphatase-like_dom_sf"/>
</dbReference>
<proteinExistence type="predicted"/>
<evidence type="ECO:0000313" key="2">
    <source>
        <dbReference type="EMBL" id="AMO67796.1"/>
    </source>
</evidence>
<dbReference type="AlphaFoldDB" id="A0A127M3J4"/>
<evidence type="ECO:0000259" key="1">
    <source>
        <dbReference type="PROSITE" id="PS50925"/>
    </source>
</evidence>
<dbReference type="STRING" id="1470434.AZF00_05560"/>
<sequence>MICYLIYVSSAVQLLPEEELLLLLRQSQSKNLNLGITGMLLYKGGNFMQMLEGEEQTVRELYATIRKDPRHHNVLTIITGSLKARNFKDWSMGFQNMDKIADLPNYKYYIKENLTLYSFQDDAAQAYEFITGFEANNR</sequence>
<dbReference type="PROSITE" id="PS50925">
    <property type="entry name" value="BLUF"/>
    <property type="match status" value="1"/>
</dbReference>
<dbReference type="SUPFAM" id="SSF54975">
    <property type="entry name" value="Acylphosphatase/BLUF domain-like"/>
    <property type="match status" value="1"/>
</dbReference>
<protein>
    <recommendedName>
        <fullName evidence="1">BLUF domain-containing protein</fullName>
    </recommendedName>
</protein>
<dbReference type="Gene3D" id="3.30.70.100">
    <property type="match status" value="1"/>
</dbReference>
<dbReference type="EMBL" id="CP014544">
    <property type="protein sequence ID" value="AMO67796.1"/>
    <property type="molecule type" value="Genomic_DNA"/>
</dbReference>
<dbReference type="Proteomes" id="UP000074119">
    <property type="component" value="Chromosome"/>
</dbReference>
<dbReference type="InterPro" id="IPR007024">
    <property type="entry name" value="BLUF_domain"/>
</dbReference>
<evidence type="ECO:0000313" key="3">
    <source>
        <dbReference type="Proteomes" id="UP000074119"/>
    </source>
</evidence>